<evidence type="ECO:0000313" key="5">
    <source>
        <dbReference type="EMBL" id="QDV44103.1"/>
    </source>
</evidence>
<evidence type="ECO:0000256" key="4">
    <source>
        <dbReference type="SAM" id="MobiDB-lite"/>
    </source>
</evidence>
<dbReference type="SUPFAM" id="SSF50249">
    <property type="entry name" value="Nucleic acid-binding proteins"/>
    <property type="match status" value="1"/>
</dbReference>
<dbReference type="AlphaFoldDB" id="A0A518HTH5"/>
<proteinExistence type="inferred from homology"/>
<dbReference type="Proteomes" id="UP000319004">
    <property type="component" value="Chromosome"/>
</dbReference>
<organism evidence="5 6">
    <name type="scientific">Stieleria neptunia</name>
    <dbReference type="NCBI Taxonomy" id="2527979"/>
    <lineage>
        <taxon>Bacteria</taxon>
        <taxon>Pseudomonadati</taxon>
        <taxon>Planctomycetota</taxon>
        <taxon>Planctomycetia</taxon>
        <taxon>Pirellulales</taxon>
        <taxon>Pirellulaceae</taxon>
        <taxon>Stieleria</taxon>
    </lineage>
</organism>
<feature type="compositionally biased region" description="Polar residues" evidence="4">
    <location>
        <begin position="115"/>
        <end position="149"/>
    </location>
</feature>
<dbReference type="KEGG" id="snep:Enr13x_39650"/>
<evidence type="ECO:0000256" key="1">
    <source>
        <dbReference type="ARBA" id="ARBA00023125"/>
    </source>
</evidence>
<dbReference type="GO" id="GO:0006260">
    <property type="term" value="P:DNA replication"/>
    <property type="evidence" value="ECO:0007669"/>
    <property type="project" value="InterPro"/>
</dbReference>
<evidence type="ECO:0000256" key="3">
    <source>
        <dbReference type="PIRNR" id="PIRNR002070"/>
    </source>
</evidence>
<dbReference type="EMBL" id="CP037423">
    <property type="protein sequence ID" value="QDV44103.1"/>
    <property type="molecule type" value="Genomic_DNA"/>
</dbReference>
<keyword evidence="1 2" id="KW-0238">DNA-binding</keyword>
<name>A0A518HTH5_9BACT</name>
<evidence type="ECO:0000313" key="6">
    <source>
        <dbReference type="Proteomes" id="UP000319004"/>
    </source>
</evidence>
<evidence type="ECO:0000256" key="2">
    <source>
        <dbReference type="HAMAP-Rule" id="MF_00984"/>
    </source>
</evidence>
<dbReference type="GO" id="GO:0009295">
    <property type="term" value="C:nucleoid"/>
    <property type="evidence" value="ECO:0007669"/>
    <property type="project" value="TreeGrafter"/>
</dbReference>
<keyword evidence="6" id="KW-1185">Reference proteome</keyword>
<protein>
    <recommendedName>
        <fullName evidence="2 3">Single-stranded DNA-binding protein</fullName>
        <shortName evidence="2">SSB</shortName>
    </recommendedName>
</protein>
<dbReference type="Gene3D" id="2.40.50.140">
    <property type="entry name" value="Nucleic acid-binding proteins"/>
    <property type="match status" value="1"/>
</dbReference>
<feature type="region of interest" description="Disordered" evidence="4">
    <location>
        <begin position="107"/>
        <end position="170"/>
    </location>
</feature>
<dbReference type="InterPro" id="IPR000424">
    <property type="entry name" value="Primosome_PriB/ssb"/>
</dbReference>
<dbReference type="PROSITE" id="PS50935">
    <property type="entry name" value="SSB"/>
    <property type="match status" value="1"/>
</dbReference>
<dbReference type="GO" id="GO:0003697">
    <property type="term" value="F:single-stranded DNA binding"/>
    <property type="evidence" value="ECO:0007669"/>
    <property type="project" value="UniProtKB-UniRule"/>
</dbReference>
<comment type="subunit">
    <text evidence="2">Homotetramer.</text>
</comment>
<dbReference type="NCBIfam" id="TIGR00621">
    <property type="entry name" value="ssb"/>
    <property type="match status" value="1"/>
</dbReference>
<dbReference type="PIRSF" id="PIRSF002070">
    <property type="entry name" value="SSB"/>
    <property type="match status" value="1"/>
</dbReference>
<dbReference type="PANTHER" id="PTHR10302">
    <property type="entry name" value="SINGLE-STRANDED DNA-BINDING PROTEIN"/>
    <property type="match status" value="1"/>
</dbReference>
<dbReference type="RefSeq" id="WP_145388493.1">
    <property type="nucleotide sequence ID" value="NZ_CP037423.1"/>
</dbReference>
<comment type="caution">
    <text evidence="2">Lacks conserved residue(s) required for the propagation of feature annotation.</text>
</comment>
<dbReference type="HAMAP" id="MF_00984">
    <property type="entry name" value="SSB"/>
    <property type="match status" value="1"/>
</dbReference>
<sequence length="170" mass="18648">MASYNRVILVGNLTRDIELRYIPSGQAVSDVTVAVNDRRKTSSGEWVDEPTFVDVTLWGRNAEVASEFLSKGSPVLIEGRLKLDRWETDGQKRSKLRVICEKMQMLGSRSGGGSEQRTGQRPAQRSGGQTAENQVSYDSQSVEDYSTDSGARDAQPTGNGAGYEDPNIPF</sequence>
<accession>A0A518HTH5</accession>
<dbReference type="InterPro" id="IPR011344">
    <property type="entry name" value="ssDNA-bd"/>
</dbReference>
<dbReference type="OrthoDB" id="9809878at2"/>
<dbReference type="PANTHER" id="PTHR10302:SF27">
    <property type="entry name" value="SINGLE-STRANDED DNA-BINDING PROTEIN"/>
    <property type="match status" value="1"/>
</dbReference>
<gene>
    <name evidence="5" type="primary">ssb</name>
    <name evidence="5" type="ORF">Enr13x_39650</name>
</gene>
<dbReference type="Pfam" id="PF00436">
    <property type="entry name" value="SSB"/>
    <property type="match status" value="1"/>
</dbReference>
<reference evidence="5 6" key="1">
    <citation type="submission" date="2019-03" db="EMBL/GenBank/DDBJ databases">
        <title>Deep-cultivation of Planctomycetes and their phenomic and genomic characterization uncovers novel biology.</title>
        <authorList>
            <person name="Wiegand S."/>
            <person name="Jogler M."/>
            <person name="Boedeker C."/>
            <person name="Pinto D."/>
            <person name="Vollmers J."/>
            <person name="Rivas-Marin E."/>
            <person name="Kohn T."/>
            <person name="Peeters S.H."/>
            <person name="Heuer A."/>
            <person name="Rast P."/>
            <person name="Oberbeckmann S."/>
            <person name="Bunk B."/>
            <person name="Jeske O."/>
            <person name="Meyerdierks A."/>
            <person name="Storesund J.E."/>
            <person name="Kallscheuer N."/>
            <person name="Luecker S."/>
            <person name="Lage O.M."/>
            <person name="Pohl T."/>
            <person name="Merkel B.J."/>
            <person name="Hornburger P."/>
            <person name="Mueller R.-W."/>
            <person name="Bruemmer F."/>
            <person name="Labrenz M."/>
            <person name="Spormann A.M."/>
            <person name="Op den Camp H."/>
            <person name="Overmann J."/>
            <person name="Amann R."/>
            <person name="Jetten M.S.M."/>
            <person name="Mascher T."/>
            <person name="Medema M.H."/>
            <person name="Devos D.P."/>
            <person name="Kaster A.-K."/>
            <person name="Ovreas L."/>
            <person name="Rohde M."/>
            <person name="Galperin M.Y."/>
            <person name="Jogler C."/>
        </authorList>
    </citation>
    <scope>NUCLEOTIDE SEQUENCE [LARGE SCALE GENOMIC DNA]</scope>
    <source>
        <strain evidence="5 6">Enr13</strain>
    </source>
</reference>
<dbReference type="InterPro" id="IPR012340">
    <property type="entry name" value="NA-bd_OB-fold"/>
</dbReference>
<dbReference type="CDD" id="cd04496">
    <property type="entry name" value="SSB_OBF"/>
    <property type="match status" value="1"/>
</dbReference>